<evidence type="ECO:0000256" key="1">
    <source>
        <dbReference type="SAM" id="Phobius"/>
    </source>
</evidence>
<keyword evidence="3" id="KW-1185">Reference proteome</keyword>
<evidence type="ECO:0000313" key="3">
    <source>
        <dbReference type="Proteomes" id="UP000886476"/>
    </source>
</evidence>
<reference evidence="2" key="1">
    <citation type="submission" date="2020-05" db="EMBL/GenBank/DDBJ databases">
        <title>Nod-independent and nitrogen-fixing Bradyrhizobium aeschynomene sp. nov. isolated from nodules of Aeschynomene indica.</title>
        <authorList>
            <person name="Zhang Z."/>
        </authorList>
    </citation>
    <scope>NUCLEOTIDE SEQUENCE</scope>
    <source>
        <strain evidence="2">83012</strain>
    </source>
</reference>
<keyword evidence="1" id="KW-0812">Transmembrane</keyword>
<dbReference type="EMBL" id="JABFDN010000012">
    <property type="protein sequence ID" value="NPU68661.1"/>
    <property type="molecule type" value="Genomic_DNA"/>
</dbReference>
<dbReference type="Proteomes" id="UP000886476">
    <property type="component" value="Unassembled WGS sequence"/>
</dbReference>
<sequence length="62" mass="6664">MPEAYSEVLDDSTLNFAVPGCLGGRAGGLVALPELPLGGVFFMLIGVLALIERFSWGRCYSW</sequence>
<feature type="transmembrane region" description="Helical" evidence="1">
    <location>
        <begin position="35"/>
        <end position="51"/>
    </location>
</feature>
<gene>
    <name evidence="2" type="ORF">HL667_26920</name>
</gene>
<evidence type="ECO:0000313" key="2">
    <source>
        <dbReference type="EMBL" id="NPU68661.1"/>
    </source>
</evidence>
<protein>
    <submittedName>
        <fullName evidence="2">Uncharacterized protein</fullName>
    </submittedName>
</protein>
<keyword evidence="1" id="KW-0472">Membrane</keyword>
<comment type="caution">
    <text evidence="2">The sequence shown here is derived from an EMBL/GenBank/DDBJ whole genome shotgun (WGS) entry which is preliminary data.</text>
</comment>
<proteinExistence type="predicted"/>
<keyword evidence="1" id="KW-1133">Transmembrane helix</keyword>
<accession>A0ABX2CKF2</accession>
<dbReference type="RefSeq" id="WP_172113694.1">
    <property type="nucleotide sequence ID" value="NZ_JABFDN010000012.1"/>
</dbReference>
<name>A0ABX2CKF2_9BRAD</name>
<organism evidence="2 3">
    <name type="scientific">Bradyrhizobium aeschynomenes</name>
    <dbReference type="NCBI Taxonomy" id="2734909"/>
    <lineage>
        <taxon>Bacteria</taxon>
        <taxon>Pseudomonadati</taxon>
        <taxon>Pseudomonadota</taxon>
        <taxon>Alphaproteobacteria</taxon>
        <taxon>Hyphomicrobiales</taxon>
        <taxon>Nitrobacteraceae</taxon>
        <taxon>Bradyrhizobium</taxon>
    </lineage>
</organism>